<dbReference type="Pfam" id="PF00156">
    <property type="entry name" value="Pribosyltran"/>
    <property type="match status" value="1"/>
</dbReference>
<dbReference type="GO" id="GO:0006166">
    <property type="term" value="P:purine ribonucleoside salvage"/>
    <property type="evidence" value="ECO:0007669"/>
    <property type="project" value="UniProtKB-KW"/>
</dbReference>
<evidence type="ECO:0000313" key="4">
    <source>
        <dbReference type="EMBL" id="MDN0088977.1"/>
    </source>
</evidence>
<protein>
    <submittedName>
        <fullName evidence="4">Phosphoribosyltransferase family protein</fullName>
    </submittedName>
</protein>
<keyword evidence="2" id="KW-0660">Purine salvage</keyword>
<dbReference type="NCBIfam" id="NF009211">
    <property type="entry name" value="PRK12560.1"/>
    <property type="match status" value="1"/>
</dbReference>
<dbReference type="Gene3D" id="3.40.50.2020">
    <property type="match status" value="1"/>
</dbReference>
<keyword evidence="1" id="KW-0808">Transferase</keyword>
<evidence type="ECO:0000256" key="2">
    <source>
        <dbReference type="ARBA" id="ARBA00022726"/>
    </source>
</evidence>
<dbReference type="InterPro" id="IPR050118">
    <property type="entry name" value="Pur/Pyrimidine_PRTase"/>
</dbReference>
<dbReference type="InterPro" id="IPR000836">
    <property type="entry name" value="PRTase_dom"/>
</dbReference>
<dbReference type="PANTHER" id="PTHR43864">
    <property type="entry name" value="HYPOXANTHINE/GUANINE PHOSPHORIBOSYLTRANSFERASE"/>
    <property type="match status" value="1"/>
</dbReference>
<dbReference type="RefSeq" id="WP_289818268.1">
    <property type="nucleotide sequence ID" value="NZ_JAUEHU010000019.1"/>
</dbReference>
<organism evidence="4 5">
    <name type="scientific">Yersinia nurmii</name>
    <dbReference type="NCBI Taxonomy" id="685706"/>
    <lineage>
        <taxon>Bacteria</taxon>
        <taxon>Pseudomonadati</taxon>
        <taxon>Pseudomonadota</taxon>
        <taxon>Gammaproteobacteria</taxon>
        <taxon>Enterobacterales</taxon>
        <taxon>Yersiniaceae</taxon>
        <taxon>Yersinia</taxon>
    </lineage>
</organism>
<dbReference type="InterPro" id="IPR029057">
    <property type="entry name" value="PRTase-like"/>
</dbReference>
<dbReference type="GO" id="GO:0016757">
    <property type="term" value="F:glycosyltransferase activity"/>
    <property type="evidence" value="ECO:0007669"/>
    <property type="project" value="UniProtKB-KW"/>
</dbReference>
<dbReference type="PANTHER" id="PTHR43864:SF1">
    <property type="entry name" value="XANTHINE PHOSPHORIBOSYLTRANSFERASE"/>
    <property type="match status" value="1"/>
</dbReference>
<proteinExistence type="predicted"/>
<name>A0AAW7K7V5_9GAMM</name>
<dbReference type="SUPFAM" id="SSF53271">
    <property type="entry name" value="PRTase-like"/>
    <property type="match status" value="1"/>
</dbReference>
<evidence type="ECO:0000259" key="3">
    <source>
        <dbReference type="Pfam" id="PF00156"/>
    </source>
</evidence>
<dbReference type="EMBL" id="JAUEHU010000019">
    <property type="protein sequence ID" value="MDN0088977.1"/>
    <property type="molecule type" value="Genomic_DNA"/>
</dbReference>
<gene>
    <name evidence="4" type="ORF">QVN42_16620</name>
</gene>
<dbReference type="AlphaFoldDB" id="A0AAW7K7V5"/>
<keyword evidence="4" id="KW-0328">Glycosyltransferase</keyword>
<evidence type="ECO:0000313" key="5">
    <source>
        <dbReference type="Proteomes" id="UP001167864"/>
    </source>
</evidence>
<accession>A0AAW7K7V5</accession>
<comment type="caution">
    <text evidence="4">The sequence shown here is derived from an EMBL/GenBank/DDBJ whole genome shotgun (WGS) entry which is preliminary data.</text>
</comment>
<reference evidence="4" key="1">
    <citation type="submission" date="2023-06" db="EMBL/GenBank/DDBJ databases">
        <authorList>
            <person name="Polev D.E."/>
            <person name="Saitova A.T."/>
            <person name="Bogumilchik E.A."/>
            <person name="Kokorina G.I."/>
            <person name="Voskresenskaia E.A."/>
        </authorList>
    </citation>
    <scope>NUCLEOTIDE SEQUENCE</scope>
    <source>
        <strain evidence="4">2145 StPb PI</strain>
    </source>
</reference>
<sequence>MLLKEIYRNARVVSSGNHLTTVNEFTDQIPALRPEALIEVAYSIIRKMDLSVDKIVTEEDKGAPLATAISLFTGIPLAIARWYPYSLNEVNQHRVNLSSEYFEGSLYLNGVCEGDRVTIIDDTLSTGGTAISLVESIRSCGAEVSGIFCAVEKIQQNGRNNVMNKTGLMVSSTIKISIEQNKVTVIEP</sequence>
<evidence type="ECO:0000256" key="1">
    <source>
        <dbReference type="ARBA" id="ARBA00022679"/>
    </source>
</evidence>
<dbReference type="CDD" id="cd06223">
    <property type="entry name" value="PRTases_typeI"/>
    <property type="match status" value="1"/>
</dbReference>
<feature type="domain" description="Phosphoribosyltransferase" evidence="3">
    <location>
        <begin position="36"/>
        <end position="160"/>
    </location>
</feature>
<dbReference type="Proteomes" id="UP001167864">
    <property type="component" value="Unassembled WGS sequence"/>
</dbReference>